<dbReference type="EC" id="2.4.-.-" evidence="2"/>
<evidence type="ECO:0000259" key="1">
    <source>
        <dbReference type="Pfam" id="PF00534"/>
    </source>
</evidence>
<feature type="domain" description="Glycosyl transferase family 1" evidence="1">
    <location>
        <begin position="82"/>
        <end position="195"/>
    </location>
</feature>
<dbReference type="Pfam" id="PF00534">
    <property type="entry name" value="Glycos_transf_1"/>
    <property type="match status" value="1"/>
</dbReference>
<dbReference type="PANTHER" id="PTHR45947:SF3">
    <property type="entry name" value="SULFOQUINOVOSYL TRANSFERASE SQD2"/>
    <property type="match status" value="1"/>
</dbReference>
<gene>
    <name evidence="2" type="ORF">N7U66_13435</name>
</gene>
<protein>
    <submittedName>
        <fullName evidence="2">Glycosyltransferase</fullName>
        <ecNumber evidence="2">2.4.-.-</ecNumber>
    </submittedName>
</protein>
<name>A0A9E8MTF6_9FLAO</name>
<dbReference type="KEGG" id="lnu:N7U66_13435"/>
<dbReference type="Proteomes" id="UP001164705">
    <property type="component" value="Chromosome"/>
</dbReference>
<keyword evidence="2" id="KW-0328">Glycosyltransferase</keyword>
<evidence type="ECO:0000313" key="2">
    <source>
        <dbReference type="EMBL" id="WAC01153.1"/>
    </source>
</evidence>
<dbReference type="SUPFAM" id="SSF53756">
    <property type="entry name" value="UDP-Glycosyltransferase/glycogen phosphorylase"/>
    <property type="match status" value="1"/>
</dbReference>
<accession>A0A9E8MTF6</accession>
<dbReference type="PANTHER" id="PTHR45947">
    <property type="entry name" value="SULFOQUINOVOSYL TRANSFERASE SQD2"/>
    <property type="match status" value="1"/>
</dbReference>
<dbReference type="Gene3D" id="3.40.50.2000">
    <property type="entry name" value="Glycogen Phosphorylase B"/>
    <property type="match status" value="1"/>
</dbReference>
<dbReference type="GO" id="GO:0016757">
    <property type="term" value="F:glycosyltransferase activity"/>
    <property type="evidence" value="ECO:0007669"/>
    <property type="project" value="UniProtKB-KW"/>
</dbReference>
<reference evidence="2" key="1">
    <citation type="submission" date="2022-11" db="EMBL/GenBank/DDBJ databases">
        <title>Lacinutrix neustonica HL-RS19T sp. nov., isolated from the surface microlayer sample of brackish Lake Shihwa.</title>
        <authorList>
            <person name="Choi J.Y."/>
            <person name="Hwang C.Y."/>
        </authorList>
    </citation>
    <scope>NUCLEOTIDE SEQUENCE</scope>
    <source>
        <strain evidence="2">HL-RS19</strain>
    </source>
</reference>
<evidence type="ECO:0000313" key="3">
    <source>
        <dbReference type="Proteomes" id="UP001164705"/>
    </source>
</evidence>
<dbReference type="RefSeq" id="WP_267675769.1">
    <property type="nucleotide sequence ID" value="NZ_CP113088.1"/>
</dbReference>
<organism evidence="2 3">
    <name type="scientific">Lacinutrix neustonica</name>
    <dbReference type="NCBI Taxonomy" id="2980107"/>
    <lineage>
        <taxon>Bacteria</taxon>
        <taxon>Pseudomonadati</taxon>
        <taxon>Bacteroidota</taxon>
        <taxon>Flavobacteriia</taxon>
        <taxon>Flavobacteriales</taxon>
        <taxon>Flavobacteriaceae</taxon>
        <taxon>Lacinutrix</taxon>
    </lineage>
</organism>
<proteinExistence type="predicted"/>
<keyword evidence="3" id="KW-1185">Reference proteome</keyword>
<keyword evidence="2" id="KW-0808">Transferase</keyword>
<dbReference type="AlphaFoldDB" id="A0A9E8MTF6"/>
<sequence>MFWTHGNRGLDRGIKKFLRVILFKWLGDGLFLYGHFQRNLMIEDGYDPNKLFVIFNSLQPEKQFKILKDISNGSSQDNNKALFQSANNFTLIFIGRLVDSKGVMNILKAMKSLKDASILVNCIFIGEGEEKEKMQTFCILNELNTQVYFAGALYDEESIAPYFVKADLMISPGNVGLNCIHALAYGVPVLTHNNFVYQNPK</sequence>
<dbReference type="InterPro" id="IPR050194">
    <property type="entry name" value="Glycosyltransferase_grp1"/>
</dbReference>
<dbReference type="EMBL" id="CP113088">
    <property type="protein sequence ID" value="WAC01153.1"/>
    <property type="molecule type" value="Genomic_DNA"/>
</dbReference>
<dbReference type="InterPro" id="IPR001296">
    <property type="entry name" value="Glyco_trans_1"/>
</dbReference>